<reference evidence="19 20" key="1">
    <citation type="submission" date="2020-08" db="EMBL/GenBank/DDBJ databases">
        <title>Bridging the membrane lipid divide: bacteria of the FCB group superphylum have the potential to synthesize archaeal ether lipids.</title>
        <authorList>
            <person name="Villanueva L."/>
            <person name="Von Meijenfeldt F.A.B."/>
            <person name="Westbye A.B."/>
            <person name="Yadav S."/>
            <person name="Hopmans E.C."/>
            <person name="Dutilh B.E."/>
            <person name="Sinninghe Damste J.S."/>
        </authorList>
    </citation>
    <scope>NUCLEOTIDE SEQUENCE [LARGE SCALE GENOMIC DNA]</scope>
    <source>
        <strain evidence="19">NIOZ-UU36</strain>
    </source>
</reference>
<dbReference type="InterPro" id="IPR030389">
    <property type="entry name" value="G_FEOB_dom"/>
</dbReference>
<comment type="subcellular location">
    <subcellularLocation>
        <location evidence="17">Cell inner membrane</location>
        <topology evidence="17">Multi-pass membrane protein</topology>
    </subcellularLocation>
    <subcellularLocation>
        <location evidence="2">Cell membrane</location>
        <topology evidence="2">Multi-pass membrane protein</topology>
    </subcellularLocation>
</comment>
<keyword evidence="5 17" id="KW-0410">Iron transport</keyword>
<dbReference type="GO" id="GO:0046872">
    <property type="term" value="F:metal ion binding"/>
    <property type="evidence" value="ECO:0007669"/>
    <property type="project" value="UniProtKB-KW"/>
</dbReference>
<gene>
    <name evidence="19" type="primary">feoB</name>
    <name evidence="19" type="ORF">H8E29_15935</name>
</gene>
<dbReference type="InterPro" id="IPR006073">
    <property type="entry name" value="GTP-bd"/>
</dbReference>
<evidence type="ECO:0000256" key="14">
    <source>
        <dbReference type="NCBIfam" id="TIGR00437"/>
    </source>
</evidence>
<feature type="binding site" evidence="15">
    <location>
        <begin position="22"/>
        <end position="29"/>
    </location>
    <ligand>
        <name>GTP</name>
        <dbReference type="ChEBI" id="CHEBI:37565"/>
        <label>1</label>
    </ligand>
</feature>
<feature type="binding site" evidence="15">
    <location>
        <begin position="47"/>
        <end position="51"/>
    </location>
    <ligand>
        <name>GTP</name>
        <dbReference type="ChEBI" id="CHEBI:37565"/>
        <label>1</label>
    </ligand>
</feature>
<dbReference type="SUPFAM" id="SSF52540">
    <property type="entry name" value="P-loop containing nucleoside triphosphate hydrolases"/>
    <property type="match status" value="1"/>
</dbReference>
<accession>A0A8J6NPD2</accession>
<dbReference type="InterPro" id="IPR027417">
    <property type="entry name" value="P-loop_NTPase"/>
</dbReference>
<keyword evidence="16" id="KW-0479">Metal-binding</keyword>
<evidence type="ECO:0000256" key="13">
    <source>
        <dbReference type="ARBA" id="ARBA00031200"/>
    </source>
</evidence>
<evidence type="ECO:0000256" key="12">
    <source>
        <dbReference type="ARBA" id="ARBA00023136"/>
    </source>
</evidence>
<evidence type="ECO:0000256" key="10">
    <source>
        <dbReference type="ARBA" id="ARBA00023065"/>
    </source>
</evidence>
<sequence length="656" mass="71522">MECHTTNSSAALAGAGSIALVGHPNVGKSVLFQRLTGQRVTVSNYPGTTVEISRSALKDLPDIILVDTPGVIAFPPKSDDERVTEQLLLDESLNAIVQVGDAKNLRRTLLFTVQLAEMGVPMVLALNMMDEANTRGVVIQDQLLADRLGLPIIPTTATRNQGVNEVDSALRRANPAILEIKYPQIIEDAIRKISALIPEAPISKRAMALLWLNDDLESEKWLIQNIDAGKVDALKEIRSDAQKLSSESLSEDIQQTRLDYVRELTNEVLVESGADWRGFSTKLGTLTTHPVWGVFIMLGILYGMYWFVGIFGAGTLVGLLEENLFGEVLNPWFTNLVQTGIPIPLISDFIVGEYGLWTMGMTYAVALIFPIVTTFFLAFGVMEDSGYLPRLAALSNRMFSAIGLNGKAVLPMVLGLGCVTMGTITTRVLESKRERLLVTLLLALAIPCSAQLGVVMGMLGSISLAATMIWGGVVMLVLLAVGWLAAKLVPGERTQLLVELPPMRFPVISNVIFKTLARLEWYLKEVVPLFMIGTAILFVLDKTSMLAMISSVGKPLVSGWLGLPPEVSVHFLMGFLRRDFGATGLFIMQQQGLLSPAQVIVSMVTITLFIPCVASVMIIKKERSWQTSLGIVVLVFGLAFLVGGLLRYALLFFGWS</sequence>
<feature type="transmembrane region" description="Helical" evidence="17">
    <location>
        <begin position="332"/>
        <end position="351"/>
    </location>
</feature>
<dbReference type="GO" id="GO:0005886">
    <property type="term" value="C:plasma membrane"/>
    <property type="evidence" value="ECO:0007669"/>
    <property type="project" value="UniProtKB-SubCell"/>
</dbReference>
<keyword evidence="10" id="KW-0406">Ion transport</keyword>
<comment type="similarity">
    <text evidence="17">Belongs to the TRAFAC class TrmE-Era-EngA-EngB-Septin-like GTPase superfamily. FeoB GTPase (TC 9.A.8) family.</text>
</comment>
<dbReference type="InterPro" id="IPR011642">
    <property type="entry name" value="Gate_dom"/>
</dbReference>
<feature type="binding site" evidence="16">
    <location>
        <position position="36"/>
    </location>
    <ligand>
        <name>Mg(2+)</name>
        <dbReference type="ChEBI" id="CHEBI:18420"/>
        <label>2</label>
    </ligand>
</feature>
<comment type="function">
    <text evidence="1 17">Probable transporter of a GTP-driven Fe(2+) uptake system.</text>
</comment>
<evidence type="ECO:0000256" key="7">
    <source>
        <dbReference type="ARBA" id="ARBA00022741"/>
    </source>
</evidence>
<feature type="transmembrane region" description="Helical" evidence="17">
    <location>
        <begin position="462"/>
        <end position="486"/>
    </location>
</feature>
<feature type="transmembrane region" description="Helical" evidence="17">
    <location>
        <begin position="521"/>
        <end position="540"/>
    </location>
</feature>
<evidence type="ECO:0000313" key="20">
    <source>
        <dbReference type="Proteomes" id="UP000614469"/>
    </source>
</evidence>
<protein>
    <recommendedName>
        <fullName evidence="13 14">Ferrous iron transport protein B</fullName>
    </recommendedName>
</protein>
<dbReference type="Gene3D" id="1.10.287.1770">
    <property type="match status" value="1"/>
</dbReference>
<dbReference type="InterPro" id="IPR011640">
    <property type="entry name" value="Fe2_transport_prot_B_C"/>
</dbReference>
<feature type="transmembrane region" description="Helical" evidence="17">
    <location>
        <begin position="631"/>
        <end position="655"/>
    </location>
</feature>
<dbReference type="InterPro" id="IPR005225">
    <property type="entry name" value="Small_GTP-bd"/>
</dbReference>
<evidence type="ECO:0000256" key="1">
    <source>
        <dbReference type="ARBA" id="ARBA00003926"/>
    </source>
</evidence>
<dbReference type="InterPro" id="IPR003373">
    <property type="entry name" value="Fe2_transport_prot-B"/>
</dbReference>
<evidence type="ECO:0000313" key="19">
    <source>
        <dbReference type="EMBL" id="MBC8336753.1"/>
    </source>
</evidence>
<feature type="binding site" evidence="15">
    <location>
        <begin position="127"/>
        <end position="130"/>
    </location>
    <ligand>
        <name>GTP</name>
        <dbReference type="ChEBI" id="CHEBI:37565"/>
        <label>1</label>
    </ligand>
</feature>
<keyword evidence="4" id="KW-1003">Cell membrane</keyword>
<dbReference type="Pfam" id="PF17910">
    <property type="entry name" value="FeoB_Cyto"/>
    <property type="match status" value="1"/>
</dbReference>
<dbReference type="Pfam" id="PF07664">
    <property type="entry name" value="FeoB_C"/>
    <property type="match status" value="1"/>
</dbReference>
<keyword evidence="6 17" id="KW-0812">Transmembrane</keyword>
<feature type="transmembrane region" description="Helical" evidence="17">
    <location>
        <begin position="599"/>
        <end position="619"/>
    </location>
</feature>
<dbReference type="GO" id="GO:0015093">
    <property type="term" value="F:ferrous iron transmembrane transporter activity"/>
    <property type="evidence" value="ECO:0007669"/>
    <property type="project" value="UniProtKB-UniRule"/>
</dbReference>
<keyword evidence="11 15" id="KW-0342">GTP-binding</keyword>
<feature type="transmembrane region" description="Helical" evidence="17">
    <location>
        <begin position="436"/>
        <end position="456"/>
    </location>
</feature>
<keyword evidence="8 17" id="KW-1133">Transmembrane helix</keyword>
<evidence type="ECO:0000256" key="17">
    <source>
        <dbReference type="RuleBase" id="RU362098"/>
    </source>
</evidence>
<evidence type="ECO:0000256" key="6">
    <source>
        <dbReference type="ARBA" id="ARBA00022692"/>
    </source>
</evidence>
<evidence type="ECO:0000256" key="5">
    <source>
        <dbReference type="ARBA" id="ARBA00022496"/>
    </source>
</evidence>
<feature type="domain" description="FeoB-type G" evidence="18">
    <location>
        <begin position="15"/>
        <end position="176"/>
    </location>
</feature>
<keyword evidence="7 15" id="KW-0547">Nucleotide-binding</keyword>
<dbReference type="InterPro" id="IPR050860">
    <property type="entry name" value="FeoB_GTPase"/>
</dbReference>
<dbReference type="NCBIfam" id="TIGR00437">
    <property type="entry name" value="feoB"/>
    <property type="match status" value="1"/>
</dbReference>
<dbReference type="PANTHER" id="PTHR43185">
    <property type="entry name" value="FERROUS IRON TRANSPORT PROTEIN B"/>
    <property type="match status" value="1"/>
</dbReference>
<feature type="transmembrane region" description="Helical" evidence="17">
    <location>
        <begin position="291"/>
        <end position="320"/>
    </location>
</feature>
<dbReference type="InterPro" id="IPR041069">
    <property type="entry name" value="FeoB_Cyto"/>
</dbReference>
<dbReference type="PROSITE" id="PS51711">
    <property type="entry name" value="G_FEOB"/>
    <property type="match status" value="1"/>
</dbReference>
<dbReference type="CDD" id="cd01879">
    <property type="entry name" value="FeoB"/>
    <property type="match status" value="1"/>
</dbReference>
<keyword evidence="12 17" id="KW-0472">Membrane</keyword>
<dbReference type="Gene3D" id="3.40.50.300">
    <property type="entry name" value="P-loop containing nucleotide triphosphate hydrolases"/>
    <property type="match status" value="1"/>
</dbReference>
<dbReference type="Pfam" id="PF02421">
    <property type="entry name" value="FeoB_N"/>
    <property type="match status" value="1"/>
</dbReference>
<feature type="binding site" evidence="15">
    <location>
        <begin position="67"/>
        <end position="70"/>
    </location>
    <ligand>
        <name>GTP</name>
        <dbReference type="ChEBI" id="CHEBI:37565"/>
        <label>1</label>
    </ligand>
</feature>
<organism evidence="19 20">
    <name type="scientific">Candidatus Desulfolinea nitratireducens</name>
    <dbReference type="NCBI Taxonomy" id="2841698"/>
    <lineage>
        <taxon>Bacteria</taxon>
        <taxon>Bacillati</taxon>
        <taxon>Chloroflexota</taxon>
        <taxon>Anaerolineae</taxon>
        <taxon>Anaerolineales</taxon>
        <taxon>Anaerolineales incertae sedis</taxon>
        <taxon>Candidatus Desulfolinea</taxon>
    </lineage>
</organism>
<feature type="binding site" evidence="16">
    <location>
        <position position="37"/>
    </location>
    <ligand>
        <name>Mg(2+)</name>
        <dbReference type="ChEBI" id="CHEBI:18420"/>
        <label>2</label>
    </ligand>
</feature>
<evidence type="ECO:0000256" key="4">
    <source>
        <dbReference type="ARBA" id="ARBA00022475"/>
    </source>
</evidence>
<evidence type="ECO:0000256" key="2">
    <source>
        <dbReference type="ARBA" id="ARBA00004651"/>
    </source>
</evidence>
<keyword evidence="9 17" id="KW-0408">Iron</keyword>
<evidence type="ECO:0000256" key="3">
    <source>
        <dbReference type="ARBA" id="ARBA00022448"/>
    </source>
</evidence>
<evidence type="ECO:0000256" key="11">
    <source>
        <dbReference type="ARBA" id="ARBA00023134"/>
    </source>
</evidence>
<dbReference type="AlphaFoldDB" id="A0A8J6NPD2"/>
<name>A0A8J6NPD2_9CHLR</name>
<feature type="transmembrane region" description="Helical" evidence="17">
    <location>
        <begin position="402"/>
        <end position="424"/>
    </location>
</feature>
<evidence type="ECO:0000256" key="15">
    <source>
        <dbReference type="PIRSR" id="PIRSR603373-1"/>
    </source>
</evidence>
<comment type="caution">
    <text evidence="19">The sequence shown here is derived from an EMBL/GenBank/DDBJ whole genome shotgun (WGS) entry which is preliminary data.</text>
</comment>
<dbReference type="EMBL" id="JACNJN010000188">
    <property type="protein sequence ID" value="MBC8336753.1"/>
    <property type="molecule type" value="Genomic_DNA"/>
</dbReference>
<keyword evidence="3 17" id="KW-0813">Transport</keyword>
<dbReference type="Pfam" id="PF07670">
    <property type="entry name" value="Gate"/>
    <property type="match status" value="2"/>
</dbReference>
<feature type="transmembrane region" description="Helical" evidence="17">
    <location>
        <begin position="363"/>
        <end position="382"/>
    </location>
</feature>
<evidence type="ECO:0000256" key="9">
    <source>
        <dbReference type="ARBA" id="ARBA00023004"/>
    </source>
</evidence>
<evidence type="ECO:0000259" key="18">
    <source>
        <dbReference type="PROSITE" id="PS51711"/>
    </source>
</evidence>
<evidence type="ECO:0000256" key="8">
    <source>
        <dbReference type="ARBA" id="ARBA00022989"/>
    </source>
</evidence>
<dbReference type="NCBIfam" id="TIGR00231">
    <property type="entry name" value="small_GTP"/>
    <property type="match status" value="1"/>
</dbReference>
<dbReference type="GO" id="GO:0005525">
    <property type="term" value="F:GTP binding"/>
    <property type="evidence" value="ECO:0007669"/>
    <property type="project" value="UniProtKB-KW"/>
</dbReference>
<keyword evidence="16" id="KW-0460">Magnesium</keyword>
<dbReference type="PRINTS" id="PR00326">
    <property type="entry name" value="GTP1OBG"/>
</dbReference>
<evidence type="ECO:0000256" key="16">
    <source>
        <dbReference type="PIRSR" id="PIRSR603373-2"/>
    </source>
</evidence>
<dbReference type="Proteomes" id="UP000614469">
    <property type="component" value="Unassembled WGS sequence"/>
</dbReference>
<dbReference type="PANTHER" id="PTHR43185:SF1">
    <property type="entry name" value="FE(2+) TRANSPORTER FEOB"/>
    <property type="match status" value="1"/>
</dbReference>
<proteinExistence type="inferred from homology"/>